<comment type="caution">
    <text evidence="2">The sequence shown here is derived from an EMBL/GenBank/DDBJ whole genome shotgun (WGS) entry which is preliminary data.</text>
</comment>
<dbReference type="AlphaFoldDB" id="A0A9R1X174"/>
<name>A0A9R1X174_LACSA</name>
<proteinExistence type="predicted"/>
<gene>
    <name evidence="2" type="ORF">LSAT_V11C800404580</name>
</gene>
<sequence length="308" mass="34593">MSFSSIQKCVVALRYLGYDLTFDAYDEYLKIFERTAIDIVDYFCTCVYEVFHQEYLHKPNPCDIERLYSAHEERRGFLSVKKEKKKEARKRVVVQRSKGKSEFIERVEGRLSNGGTRRVVHATRRVQGNLLRIMNNSSNLFIRLAEEIQEQQPVAFRDTHSAASLRGEFPSSRDGSKAAMPARPSVSSGLRSDAGDKVPVSSGLRSDAVSSGLRSDAVSSGLRSDAGDKVPVSFGFRSDAVSGLRPDAVGKAQYVLYAIVWTRVAEISSSRSDLVESGQFLKKVRIDVEGSMGPYYWKQRIRTRIKKG</sequence>
<organism evidence="2 3">
    <name type="scientific">Lactuca sativa</name>
    <name type="common">Garden lettuce</name>
    <dbReference type="NCBI Taxonomy" id="4236"/>
    <lineage>
        <taxon>Eukaryota</taxon>
        <taxon>Viridiplantae</taxon>
        <taxon>Streptophyta</taxon>
        <taxon>Embryophyta</taxon>
        <taxon>Tracheophyta</taxon>
        <taxon>Spermatophyta</taxon>
        <taxon>Magnoliopsida</taxon>
        <taxon>eudicotyledons</taxon>
        <taxon>Gunneridae</taxon>
        <taxon>Pentapetalae</taxon>
        <taxon>asterids</taxon>
        <taxon>campanulids</taxon>
        <taxon>Asterales</taxon>
        <taxon>Asteraceae</taxon>
        <taxon>Cichorioideae</taxon>
        <taxon>Cichorieae</taxon>
        <taxon>Lactucinae</taxon>
        <taxon>Lactuca</taxon>
    </lineage>
</organism>
<feature type="region of interest" description="Disordered" evidence="1">
    <location>
        <begin position="165"/>
        <end position="208"/>
    </location>
</feature>
<evidence type="ECO:0000313" key="3">
    <source>
        <dbReference type="Proteomes" id="UP000235145"/>
    </source>
</evidence>
<dbReference type="Proteomes" id="UP000235145">
    <property type="component" value="Unassembled WGS sequence"/>
</dbReference>
<evidence type="ECO:0000313" key="2">
    <source>
        <dbReference type="EMBL" id="KAJ0194464.1"/>
    </source>
</evidence>
<reference evidence="2 3" key="1">
    <citation type="journal article" date="2017" name="Nat. Commun.">
        <title>Genome assembly with in vitro proximity ligation data and whole-genome triplication in lettuce.</title>
        <authorList>
            <person name="Reyes-Chin-Wo S."/>
            <person name="Wang Z."/>
            <person name="Yang X."/>
            <person name="Kozik A."/>
            <person name="Arikit S."/>
            <person name="Song C."/>
            <person name="Xia L."/>
            <person name="Froenicke L."/>
            <person name="Lavelle D.O."/>
            <person name="Truco M.J."/>
            <person name="Xia R."/>
            <person name="Zhu S."/>
            <person name="Xu C."/>
            <person name="Xu H."/>
            <person name="Xu X."/>
            <person name="Cox K."/>
            <person name="Korf I."/>
            <person name="Meyers B.C."/>
            <person name="Michelmore R.W."/>
        </authorList>
    </citation>
    <scope>NUCLEOTIDE SEQUENCE [LARGE SCALE GENOMIC DNA]</scope>
    <source>
        <strain evidence="3">cv. Salinas</strain>
        <tissue evidence="2">Seedlings</tissue>
    </source>
</reference>
<dbReference type="PANTHER" id="PTHR47150:SF4">
    <property type="entry name" value="HARBINGER TRANSPOSASE-DERIVED PROTEIN-RELATED"/>
    <property type="match status" value="1"/>
</dbReference>
<accession>A0A9R1X174</accession>
<dbReference type="EMBL" id="NBSK02000008">
    <property type="protein sequence ID" value="KAJ0194464.1"/>
    <property type="molecule type" value="Genomic_DNA"/>
</dbReference>
<protein>
    <submittedName>
        <fullName evidence="2">Uncharacterized protein</fullName>
    </submittedName>
</protein>
<dbReference type="PANTHER" id="PTHR47150">
    <property type="entry name" value="OS12G0169200 PROTEIN"/>
    <property type="match status" value="1"/>
</dbReference>
<keyword evidence="3" id="KW-1185">Reference proteome</keyword>
<evidence type="ECO:0000256" key="1">
    <source>
        <dbReference type="SAM" id="MobiDB-lite"/>
    </source>
</evidence>